<dbReference type="EMBL" id="OMOH01000006">
    <property type="protein sequence ID" value="SPF68826.1"/>
    <property type="molecule type" value="Genomic_DNA"/>
</dbReference>
<proteinExistence type="predicted"/>
<accession>A0A375I3X4</accession>
<keyword evidence="2" id="KW-1185">Reference proteome</keyword>
<organism evidence="1 2">
    <name type="scientific">Propionibacterium ruminifibrarum</name>
    <dbReference type="NCBI Taxonomy" id="1962131"/>
    <lineage>
        <taxon>Bacteria</taxon>
        <taxon>Bacillati</taxon>
        <taxon>Actinomycetota</taxon>
        <taxon>Actinomycetes</taxon>
        <taxon>Propionibacteriales</taxon>
        <taxon>Propionibacteriaceae</taxon>
        <taxon>Propionibacterium</taxon>
    </lineage>
</organism>
<sequence>MGPVPKASGISVSFSIWAENSPHHLSASSMETSSRRAIWPSAMKPSCPLRKAAPESSRKSVRGPGSVMAAVLARIRVEPGLTITPEE</sequence>
<dbReference type="AlphaFoldDB" id="A0A375I3X4"/>
<name>A0A375I3X4_9ACTN</name>
<evidence type="ECO:0000313" key="1">
    <source>
        <dbReference type="EMBL" id="SPF68826.1"/>
    </source>
</evidence>
<reference evidence="2" key="1">
    <citation type="submission" date="2018-02" db="EMBL/GenBank/DDBJ databases">
        <authorList>
            <person name="Hornung B."/>
        </authorList>
    </citation>
    <scope>NUCLEOTIDE SEQUENCE [LARGE SCALE GENOMIC DNA]</scope>
</reference>
<gene>
    <name evidence="1" type="ORF">PROPJV5_1805</name>
</gene>
<dbReference type="Proteomes" id="UP000265962">
    <property type="component" value="Unassembled WGS sequence"/>
</dbReference>
<protein>
    <submittedName>
        <fullName evidence="1">Uncharacterized protein</fullName>
    </submittedName>
</protein>
<evidence type="ECO:0000313" key="2">
    <source>
        <dbReference type="Proteomes" id="UP000265962"/>
    </source>
</evidence>